<reference evidence="2" key="1">
    <citation type="journal article" date="2021" name="Science">
        <title>Hunting the eagle killer: A cyanobacterial neurotoxin causes vacuolar myelinopathy.</title>
        <authorList>
            <person name="Breinlinger S."/>
            <person name="Phillips T.J."/>
            <person name="Haram B.N."/>
            <person name="Mares J."/>
            <person name="Martinez Yerena J.A."/>
            <person name="Hrouzek P."/>
            <person name="Sobotka R."/>
            <person name="Henderson W.M."/>
            <person name="Schmieder P."/>
            <person name="Williams S.M."/>
            <person name="Lauderdale J.D."/>
            <person name="Wilde H.D."/>
            <person name="Gerrin W."/>
            <person name="Kust A."/>
            <person name="Washington J.W."/>
            <person name="Wagner C."/>
            <person name="Geier B."/>
            <person name="Liebeke M."/>
            <person name="Enke H."/>
            <person name="Niedermeyer T.H.J."/>
            <person name="Wilde S.B."/>
        </authorList>
    </citation>
    <scope>NUCLEOTIDE SEQUENCE [LARGE SCALE GENOMIC DNA]</scope>
    <source>
        <strain evidence="2">Thurmond2011</strain>
    </source>
</reference>
<name>A0AAP5IE29_9CYAN</name>
<protein>
    <submittedName>
        <fullName evidence="1">SRPBCC family protein</fullName>
    </submittedName>
</protein>
<dbReference type="EMBL" id="JAALHA020000017">
    <property type="protein sequence ID" value="MDR9898332.1"/>
    <property type="molecule type" value="Genomic_DNA"/>
</dbReference>
<gene>
    <name evidence="1" type="ORF">G7B40_027785</name>
</gene>
<comment type="caution">
    <text evidence="1">The sequence shown here is derived from an EMBL/GenBank/DDBJ whole genome shotgun (WGS) entry which is preliminary data.</text>
</comment>
<organism evidence="1 2">
    <name type="scientific">Aetokthonos hydrillicola Thurmond2011</name>
    <dbReference type="NCBI Taxonomy" id="2712845"/>
    <lineage>
        <taxon>Bacteria</taxon>
        <taxon>Bacillati</taxon>
        <taxon>Cyanobacteriota</taxon>
        <taxon>Cyanophyceae</taxon>
        <taxon>Nostocales</taxon>
        <taxon>Hapalosiphonaceae</taxon>
        <taxon>Aetokthonos</taxon>
    </lineage>
</organism>
<sequence>MITKSIIIQNNINIVFKAFANLDNWQSLLDDVLNVEMLYDDGYHQEFLMTMSRPRGVETIRGFCFFSPNSRIEIFQPKPPSGFKTMTDIWTFEESKEGTRVTVERRFELAASSSNTVEPDRSNAAYEEARLKLSAYLSKDLNVFKSNLEAKSYKAVA</sequence>
<evidence type="ECO:0000313" key="2">
    <source>
        <dbReference type="Proteomes" id="UP000667802"/>
    </source>
</evidence>
<evidence type="ECO:0000313" key="1">
    <source>
        <dbReference type="EMBL" id="MDR9898332.1"/>
    </source>
</evidence>
<accession>A0AAP5IE29</accession>
<dbReference type="Proteomes" id="UP000667802">
    <property type="component" value="Unassembled WGS sequence"/>
</dbReference>
<dbReference type="Gene3D" id="3.30.530.20">
    <property type="match status" value="1"/>
</dbReference>
<dbReference type="InterPro" id="IPR023393">
    <property type="entry name" value="START-like_dom_sf"/>
</dbReference>
<dbReference type="InterPro" id="IPR019587">
    <property type="entry name" value="Polyketide_cyclase/dehydratase"/>
</dbReference>
<keyword evidence="2" id="KW-1185">Reference proteome</keyword>
<dbReference type="AlphaFoldDB" id="A0AAP5IE29"/>
<proteinExistence type="predicted"/>
<dbReference type="SUPFAM" id="SSF55961">
    <property type="entry name" value="Bet v1-like"/>
    <property type="match status" value="1"/>
</dbReference>
<dbReference type="RefSeq" id="WP_208349657.1">
    <property type="nucleotide sequence ID" value="NZ_JAALHA020000017.1"/>
</dbReference>
<dbReference type="Pfam" id="PF10604">
    <property type="entry name" value="Polyketide_cyc2"/>
    <property type="match status" value="1"/>
</dbReference>
<dbReference type="CDD" id="cd07812">
    <property type="entry name" value="SRPBCC"/>
    <property type="match status" value="1"/>
</dbReference>